<feature type="transmembrane region" description="Helical" evidence="1">
    <location>
        <begin position="101"/>
        <end position="121"/>
    </location>
</feature>
<dbReference type="InterPro" id="IPR029787">
    <property type="entry name" value="Nucleotide_cyclase"/>
</dbReference>
<feature type="transmembrane region" description="Helical" evidence="1">
    <location>
        <begin position="172"/>
        <end position="194"/>
    </location>
</feature>
<evidence type="ECO:0000313" key="4">
    <source>
        <dbReference type="EMBL" id="MFB9446844.1"/>
    </source>
</evidence>
<protein>
    <submittedName>
        <fullName evidence="4">Bifunctional diguanylate cyclase/phosphodiesterase</fullName>
    </submittedName>
</protein>
<dbReference type="PANTHER" id="PTHR44757">
    <property type="entry name" value="DIGUANYLATE CYCLASE DGCP"/>
    <property type="match status" value="1"/>
</dbReference>
<dbReference type="PROSITE" id="PS50883">
    <property type="entry name" value="EAL"/>
    <property type="match status" value="1"/>
</dbReference>
<dbReference type="EMBL" id="JBHMCA010000049">
    <property type="protein sequence ID" value="MFB9446844.1"/>
    <property type="molecule type" value="Genomic_DNA"/>
</dbReference>
<feature type="transmembrane region" description="Helical" evidence="1">
    <location>
        <begin position="268"/>
        <end position="285"/>
    </location>
</feature>
<dbReference type="Pfam" id="PF00563">
    <property type="entry name" value="EAL"/>
    <property type="match status" value="1"/>
</dbReference>
<dbReference type="SMART" id="SM00052">
    <property type="entry name" value="EAL"/>
    <property type="match status" value="1"/>
</dbReference>
<feature type="transmembrane region" description="Helical" evidence="1">
    <location>
        <begin position="133"/>
        <end position="152"/>
    </location>
</feature>
<reference evidence="4 5" key="1">
    <citation type="submission" date="2024-09" db="EMBL/GenBank/DDBJ databases">
        <authorList>
            <person name="Sun Q."/>
            <person name="Mori K."/>
        </authorList>
    </citation>
    <scope>NUCLEOTIDE SEQUENCE [LARGE SCALE GENOMIC DNA]</scope>
    <source>
        <strain evidence="4 5">JCM 3307</strain>
    </source>
</reference>
<feature type="transmembrane region" description="Helical" evidence="1">
    <location>
        <begin position="227"/>
        <end position="247"/>
    </location>
</feature>
<evidence type="ECO:0000256" key="1">
    <source>
        <dbReference type="SAM" id="Phobius"/>
    </source>
</evidence>
<feature type="transmembrane region" description="Helical" evidence="1">
    <location>
        <begin position="7"/>
        <end position="32"/>
    </location>
</feature>
<dbReference type="SUPFAM" id="SSF141868">
    <property type="entry name" value="EAL domain-like"/>
    <property type="match status" value="1"/>
</dbReference>
<dbReference type="CDD" id="cd01949">
    <property type="entry name" value="GGDEF"/>
    <property type="match status" value="1"/>
</dbReference>
<dbReference type="RefSeq" id="WP_223104749.1">
    <property type="nucleotide sequence ID" value="NZ_CP061913.1"/>
</dbReference>
<dbReference type="Gene3D" id="3.20.20.450">
    <property type="entry name" value="EAL domain"/>
    <property type="match status" value="1"/>
</dbReference>
<keyword evidence="1" id="KW-0812">Transmembrane</keyword>
<keyword evidence="1" id="KW-0472">Membrane</keyword>
<dbReference type="CDD" id="cd01948">
    <property type="entry name" value="EAL"/>
    <property type="match status" value="1"/>
</dbReference>
<accession>A0ABV5MDB8</accession>
<feature type="transmembrane region" description="Helical" evidence="1">
    <location>
        <begin position="69"/>
        <end position="89"/>
    </location>
</feature>
<dbReference type="InterPro" id="IPR052155">
    <property type="entry name" value="Biofilm_reg_signaling"/>
</dbReference>
<proteinExistence type="predicted"/>
<dbReference type="SUPFAM" id="SSF55073">
    <property type="entry name" value="Nucleotide cyclase"/>
    <property type="match status" value="1"/>
</dbReference>
<dbReference type="InterPro" id="IPR043128">
    <property type="entry name" value="Rev_trsase/Diguanyl_cyclase"/>
</dbReference>
<evidence type="ECO:0000259" key="3">
    <source>
        <dbReference type="PROSITE" id="PS50887"/>
    </source>
</evidence>
<gene>
    <name evidence="4" type="ORF">ACFFTR_27455</name>
</gene>
<dbReference type="InterPro" id="IPR000160">
    <property type="entry name" value="GGDEF_dom"/>
</dbReference>
<evidence type="ECO:0000313" key="5">
    <source>
        <dbReference type="Proteomes" id="UP001589608"/>
    </source>
</evidence>
<dbReference type="Proteomes" id="UP001589608">
    <property type="component" value="Unassembled WGS sequence"/>
</dbReference>
<dbReference type="NCBIfam" id="TIGR00254">
    <property type="entry name" value="GGDEF"/>
    <property type="match status" value="1"/>
</dbReference>
<dbReference type="Gene3D" id="3.30.70.270">
    <property type="match status" value="1"/>
</dbReference>
<evidence type="ECO:0000259" key="2">
    <source>
        <dbReference type="PROSITE" id="PS50883"/>
    </source>
</evidence>
<dbReference type="Pfam" id="PF00990">
    <property type="entry name" value="GGDEF"/>
    <property type="match status" value="1"/>
</dbReference>
<dbReference type="InterPro" id="IPR035919">
    <property type="entry name" value="EAL_sf"/>
</dbReference>
<keyword evidence="1" id="KW-1133">Transmembrane helix</keyword>
<keyword evidence="5" id="KW-1185">Reference proteome</keyword>
<feature type="domain" description="EAL" evidence="2">
    <location>
        <begin position="506"/>
        <end position="761"/>
    </location>
</feature>
<organism evidence="4 5">
    <name type="scientific">Dactylosporangium vinaceum</name>
    <dbReference type="NCBI Taxonomy" id="53362"/>
    <lineage>
        <taxon>Bacteria</taxon>
        <taxon>Bacillati</taxon>
        <taxon>Actinomycetota</taxon>
        <taxon>Actinomycetes</taxon>
        <taxon>Micromonosporales</taxon>
        <taxon>Micromonosporaceae</taxon>
        <taxon>Dactylosporangium</taxon>
    </lineage>
</organism>
<name>A0ABV5MDB8_9ACTN</name>
<dbReference type="SMART" id="SM00267">
    <property type="entry name" value="GGDEF"/>
    <property type="match status" value="1"/>
</dbReference>
<dbReference type="PANTHER" id="PTHR44757:SF2">
    <property type="entry name" value="BIOFILM ARCHITECTURE MAINTENANCE PROTEIN MBAA"/>
    <property type="match status" value="1"/>
</dbReference>
<dbReference type="PROSITE" id="PS50887">
    <property type="entry name" value="GGDEF"/>
    <property type="match status" value="1"/>
</dbReference>
<sequence length="766" mass="81355">MSRIRVYGPLLGTAVLVLVSAAWLVIGLGHVWAHPALGWLPVVATGVLAGSACRAAARQAGLDAATRRFWRHMAWACAPLVAGIVANAVDATGGPVPSQQIGPVTLACYLAVLGIVLWALLRLPSWQRSRSDWIRFGIDGCVVLLTVGALLWHFSMREHREWVDQTGSAGPMLVVSVVAGLSMATFVKVAFAGAGRLDRGAIYALATGSAISAGFGGLSPFLTPWPYLSTSIVSVPMAALSIHLAAVSQQRAAGRPPRPHRSRRRISVVPFLAVAVADVLLLATSTRDPGETRAMEAVAVALTGLVIVRQIIALRDNQSLLATVDAQLGELHRYQDRLTHQATHDSLTDAGNRALFEQEARRLLGDGRSFRVALLDLDDFKAVNDRHGHHLGDRLITTTSARLAATVGGHGTVVRLGGDEFALVLPAGDGVEALLDRVVAAVEDPADLDGTVVSPGVSLGVTDSRPGDEPAELLRRADVAMYAAKAAGGRRWQWFDPGMDRAGAEAARLADDLRGALPGGQLFVLFQPIVALPDGRPAGAEALLRWQHPTRGLVPPDQFIPIAERTGTITDIGAWVFTQACRQIAEWQRRYGAAAPKRLSVNVSARQLADPRFVDTVIRVLDETGADPARLLVEVTETAVLNTETAAGHLARLKALGLRVALDDFGTGHSSLSLLLNCPVDVLKVDKSFVSGAAADNAGAVIVKNLIGFTNDFRIDAVAEGVETAEQAERLYDVGYRLAQGYHFGRPMTAAAFERTFTAQAATAAA</sequence>
<dbReference type="InterPro" id="IPR001633">
    <property type="entry name" value="EAL_dom"/>
</dbReference>
<feature type="transmembrane region" description="Helical" evidence="1">
    <location>
        <begin position="201"/>
        <end position="221"/>
    </location>
</feature>
<feature type="transmembrane region" description="Helical" evidence="1">
    <location>
        <begin position="38"/>
        <end position="57"/>
    </location>
</feature>
<comment type="caution">
    <text evidence="4">The sequence shown here is derived from an EMBL/GenBank/DDBJ whole genome shotgun (WGS) entry which is preliminary data.</text>
</comment>
<feature type="domain" description="GGDEF" evidence="3">
    <location>
        <begin position="368"/>
        <end position="497"/>
    </location>
</feature>